<dbReference type="AlphaFoldDB" id="A0A7R9B9W1"/>
<name>A0A7R9B9W1_TIMSH</name>
<gene>
    <name evidence="2" type="ORF">TSIB3V08_LOCUS13000</name>
</gene>
<dbReference type="EMBL" id="OC018913">
    <property type="protein sequence ID" value="CAD7269000.1"/>
    <property type="molecule type" value="Genomic_DNA"/>
</dbReference>
<protein>
    <submittedName>
        <fullName evidence="2">Uncharacterized protein</fullName>
    </submittedName>
</protein>
<dbReference type="InterPro" id="IPR037696">
    <property type="entry name" value="CCDC77"/>
</dbReference>
<sequence>MRQNANRDPPEVLELKIKSLTDRLQNTTKHQDDYVQALIKYKDGYRQQYKSGQERFDRKMTSLARRIKITEEEIICFMDELTTIRKESKEKEIIWIQEKDKLVQELESCKKRSGKGKKVHSANPWVLQKLQDKVDTLENQLIRHDKLMAAYKTQCKELKVEFGSVKHQLDVSHDEAKEKESKMAAEIKHYKTRIKDLERRFCLEGEGYKNDVKRLNERLKSLEKQYVKKKVPHFK</sequence>
<dbReference type="PANTHER" id="PTHR22091:SF1">
    <property type="entry name" value="COILED-COIL DOMAIN-CONTAINING PROTEIN 77"/>
    <property type="match status" value="1"/>
</dbReference>
<dbReference type="PANTHER" id="PTHR22091">
    <property type="entry name" value="COILED-COIL DOMAIN-CONTAINING PROTEIN 77"/>
    <property type="match status" value="1"/>
</dbReference>
<dbReference type="GO" id="GO:0005813">
    <property type="term" value="C:centrosome"/>
    <property type="evidence" value="ECO:0007669"/>
    <property type="project" value="TreeGrafter"/>
</dbReference>
<organism evidence="2">
    <name type="scientific">Timema shepardi</name>
    <name type="common">Walking stick</name>
    <dbReference type="NCBI Taxonomy" id="629360"/>
    <lineage>
        <taxon>Eukaryota</taxon>
        <taxon>Metazoa</taxon>
        <taxon>Ecdysozoa</taxon>
        <taxon>Arthropoda</taxon>
        <taxon>Hexapoda</taxon>
        <taxon>Insecta</taxon>
        <taxon>Pterygota</taxon>
        <taxon>Neoptera</taxon>
        <taxon>Polyneoptera</taxon>
        <taxon>Phasmatodea</taxon>
        <taxon>Timematodea</taxon>
        <taxon>Timematoidea</taxon>
        <taxon>Timematidae</taxon>
        <taxon>Timema</taxon>
    </lineage>
</organism>
<reference evidence="2" key="1">
    <citation type="submission" date="2020-11" db="EMBL/GenBank/DDBJ databases">
        <authorList>
            <person name="Tran Van P."/>
        </authorList>
    </citation>
    <scope>NUCLEOTIDE SEQUENCE</scope>
</reference>
<feature type="coiled-coil region" evidence="1">
    <location>
        <begin position="180"/>
        <end position="225"/>
    </location>
</feature>
<dbReference type="Gene3D" id="1.20.5.170">
    <property type="match status" value="1"/>
</dbReference>
<accession>A0A7R9B9W1</accession>
<feature type="coiled-coil region" evidence="1">
    <location>
        <begin position="127"/>
        <end position="154"/>
    </location>
</feature>
<evidence type="ECO:0000313" key="2">
    <source>
        <dbReference type="EMBL" id="CAD7269000.1"/>
    </source>
</evidence>
<proteinExistence type="predicted"/>
<evidence type="ECO:0000256" key="1">
    <source>
        <dbReference type="SAM" id="Coils"/>
    </source>
</evidence>
<keyword evidence="1" id="KW-0175">Coiled coil</keyword>